<accession>A0AAD5DZI3</accession>
<dbReference type="SUPFAM" id="SSF51197">
    <property type="entry name" value="Clavaminate synthase-like"/>
    <property type="match status" value="1"/>
</dbReference>
<evidence type="ECO:0000256" key="1">
    <source>
        <dbReference type="ARBA" id="ARBA00007879"/>
    </source>
</evidence>
<keyword evidence="3" id="KW-0812">Transmembrane</keyword>
<feature type="domain" description="Fe2OG dioxygenase" evidence="4">
    <location>
        <begin position="52"/>
        <end position="162"/>
    </location>
</feature>
<evidence type="ECO:0000313" key="6">
    <source>
        <dbReference type="Proteomes" id="UP001205105"/>
    </source>
</evidence>
<dbReference type="InterPro" id="IPR005123">
    <property type="entry name" value="Oxoglu/Fe-dep_dioxygenase_dom"/>
</dbReference>
<proteinExistence type="inferred from homology"/>
<dbReference type="EMBL" id="JADXDR010000011">
    <property type="protein sequence ID" value="KAI7845951.1"/>
    <property type="molecule type" value="Genomic_DNA"/>
</dbReference>
<comment type="similarity">
    <text evidence="1">Belongs to the alkB family.</text>
</comment>
<sequence length="452" mass="46877">MGRTVMQPRLIAYQADGGELAYTYSGLRLEPERWHPGIASLKREVEAAVGVAFNSCLLNFYRSGADSIGWHSDSEPLYGREPTIATVSLGDPREFLLRRNADHSERYRFRLGGGALLVMSGPVQEQHALVATTATTTTTMDTTAATTGALAGRPVWGRRAVLPSDSSNPPSQPGANCGTEAAALELTYAEFDSDAFEAGVGRFAYGLSELTDVRLRCIAEERDPARRRALLADAAMLVSFQLQSDDATAVAQALTAAALDGTLDDLLELLGGQLSGYTIVCKGNTVYSKASVTTRSIESPAPAPTAASPAGAPSAEQLEAIPATLNSMPWAAAEAPSQAPVGSTTATTAAAPKKKSNLGAILGGAIGGGVGGLVVLGAAAYFLLRKKGSSNSAYSVGNPTYAPQSGTTATVTVPKGAPAKAGLELEEVVEQTGTPRSARRRNATPFQEDGSS</sequence>
<keyword evidence="6" id="KW-1185">Reference proteome</keyword>
<evidence type="ECO:0000256" key="2">
    <source>
        <dbReference type="SAM" id="MobiDB-lite"/>
    </source>
</evidence>
<dbReference type="InterPro" id="IPR032854">
    <property type="entry name" value="ALKBH3"/>
</dbReference>
<dbReference type="PROSITE" id="PS51471">
    <property type="entry name" value="FE2OG_OXY"/>
    <property type="match status" value="1"/>
</dbReference>
<keyword evidence="3" id="KW-1133">Transmembrane helix</keyword>
<comment type="caution">
    <text evidence="5">The sequence shown here is derived from an EMBL/GenBank/DDBJ whole genome shotgun (WGS) entry which is preliminary data.</text>
</comment>
<keyword evidence="3" id="KW-0472">Membrane</keyword>
<gene>
    <name evidence="5" type="ORF">COHA_000497</name>
</gene>
<dbReference type="GO" id="GO:0006307">
    <property type="term" value="P:DNA alkylation repair"/>
    <property type="evidence" value="ECO:0007669"/>
    <property type="project" value="InterPro"/>
</dbReference>
<dbReference type="InterPro" id="IPR027450">
    <property type="entry name" value="AlkB-like"/>
</dbReference>
<feature type="region of interest" description="Disordered" evidence="2">
    <location>
        <begin position="428"/>
        <end position="452"/>
    </location>
</feature>
<name>A0AAD5DZI3_9CHLO</name>
<reference evidence="5" key="1">
    <citation type="submission" date="2020-11" db="EMBL/GenBank/DDBJ databases">
        <title>Chlorella ohadii genome sequencing and assembly.</title>
        <authorList>
            <person name="Murik O."/>
            <person name="Treves H."/>
            <person name="Kedem I."/>
            <person name="Shotland Y."/>
            <person name="Kaplan A."/>
        </authorList>
    </citation>
    <scope>NUCLEOTIDE SEQUENCE</scope>
    <source>
        <strain evidence="5">1</strain>
    </source>
</reference>
<evidence type="ECO:0000259" key="4">
    <source>
        <dbReference type="PROSITE" id="PS51471"/>
    </source>
</evidence>
<dbReference type="PANTHER" id="PTHR31212">
    <property type="entry name" value="ALPHA-KETOGLUTARATE-DEPENDENT DIOXYGENASE ALKB HOMOLOG 3"/>
    <property type="match status" value="1"/>
</dbReference>
<protein>
    <recommendedName>
        <fullName evidence="4">Fe2OG dioxygenase domain-containing protein</fullName>
    </recommendedName>
</protein>
<dbReference type="GO" id="GO:0005654">
    <property type="term" value="C:nucleoplasm"/>
    <property type="evidence" value="ECO:0007669"/>
    <property type="project" value="TreeGrafter"/>
</dbReference>
<evidence type="ECO:0000313" key="5">
    <source>
        <dbReference type="EMBL" id="KAI7845951.1"/>
    </source>
</evidence>
<dbReference type="PANTHER" id="PTHR31212:SF4">
    <property type="entry name" value="ALPHA-KETOGLUTARATE-DEPENDENT DIOXYGENASE ALKB HOMOLOG 3"/>
    <property type="match status" value="1"/>
</dbReference>
<feature type="transmembrane region" description="Helical" evidence="3">
    <location>
        <begin position="358"/>
        <end position="384"/>
    </location>
</feature>
<dbReference type="GO" id="GO:0051213">
    <property type="term" value="F:dioxygenase activity"/>
    <property type="evidence" value="ECO:0007669"/>
    <property type="project" value="InterPro"/>
</dbReference>
<dbReference type="Gene3D" id="2.60.120.590">
    <property type="entry name" value="Alpha-ketoglutarate-dependent dioxygenase AlkB-like"/>
    <property type="match status" value="1"/>
</dbReference>
<evidence type="ECO:0000256" key="3">
    <source>
        <dbReference type="SAM" id="Phobius"/>
    </source>
</evidence>
<dbReference type="Proteomes" id="UP001205105">
    <property type="component" value="Unassembled WGS sequence"/>
</dbReference>
<organism evidence="5 6">
    <name type="scientific">Chlorella ohadii</name>
    <dbReference type="NCBI Taxonomy" id="2649997"/>
    <lineage>
        <taxon>Eukaryota</taxon>
        <taxon>Viridiplantae</taxon>
        <taxon>Chlorophyta</taxon>
        <taxon>core chlorophytes</taxon>
        <taxon>Trebouxiophyceae</taxon>
        <taxon>Chlorellales</taxon>
        <taxon>Chlorellaceae</taxon>
        <taxon>Chlorella clade</taxon>
        <taxon>Chlorella</taxon>
    </lineage>
</organism>
<dbReference type="InterPro" id="IPR037151">
    <property type="entry name" value="AlkB-like_sf"/>
</dbReference>
<dbReference type="GO" id="GO:0005739">
    <property type="term" value="C:mitochondrion"/>
    <property type="evidence" value="ECO:0007669"/>
    <property type="project" value="TreeGrafter"/>
</dbReference>
<dbReference type="AlphaFoldDB" id="A0AAD5DZI3"/>
<dbReference type="Pfam" id="PF13532">
    <property type="entry name" value="2OG-FeII_Oxy_2"/>
    <property type="match status" value="1"/>
</dbReference>